<proteinExistence type="predicted"/>
<keyword evidence="2" id="KW-1133">Transmembrane helix</keyword>
<reference evidence="3" key="1">
    <citation type="submission" date="2022-06" db="EMBL/GenBank/DDBJ databases">
        <title>Rothia sp. isolated from sandalwood seedling.</title>
        <authorList>
            <person name="Tuikhar N."/>
            <person name="Kirdat K."/>
            <person name="Thorat V."/>
            <person name="Swetha P."/>
            <person name="Padma S."/>
            <person name="Sundararaj R."/>
            <person name="Yadav A."/>
        </authorList>
    </citation>
    <scope>NUCLEOTIDE SEQUENCE</scope>
    <source>
        <strain evidence="3">AR01</strain>
    </source>
</reference>
<feature type="compositionally biased region" description="Low complexity" evidence="1">
    <location>
        <begin position="100"/>
        <end position="109"/>
    </location>
</feature>
<evidence type="ECO:0000313" key="4">
    <source>
        <dbReference type="Proteomes" id="UP001139502"/>
    </source>
</evidence>
<keyword evidence="4" id="KW-1185">Reference proteome</keyword>
<dbReference type="AlphaFoldDB" id="A0A9X2HDR5"/>
<comment type="caution">
    <text evidence="3">The sequence shown here is derived from an EMBL/GenBank/DDBJ whole genome shotgun (WGS) entry which is preliminary data.</text>
</comment>
<dbReference type="Proteomes" id="UP001139502">
    <property type="component" value="Unassembled WGS sequence"/>
</dbReference>
<protein>
    <submittedName>
        <fullName evidence="3">Uncharacterized protein</fullName>
    </submittedName>
</protein>
<evidence type="ECO:0000256" key="2">
    <source>
        <dbReference type="SAM" id="Phobius"/>
    </source>
</evidence>
<keyword evidence="2" id="KW-0472">Membrane</keyword>
<keyword evidence="2" id="KW-0812">Transmembrane</keyword>
<name>A0A9X2HDR5_9MICC</name>
<sequence length="157" mass="17322">MAPRGPRRRSLARGGDPEALERAVAGVDFERGRRRWWWRPLAALQWIGLAGLLAGLTWLTALFVADYLRLGLPEPRTWGPRASPRRRSCSRGGAHGRGPGAARARAARASARRHGARVRSALLRGCRGVAEELVGTPVRRLVAEQTRLRRALRAARS</sequence>
<accession>A0A9X2HDR5</accession>
<feature type="transmembrane region" description="Helical" evidence="2">
    <location>
        <begin position="41"/>
        <end position="65"/>
    </location>
</feature>
<gene>
    <name evidence="3" type="ORF">NBM05_09575</name>
</gene>
<feature type="region of interest" description="Disordered" evidence="1">
    <location>
        <begin position="79"/>
        <end position="113"/>
    </location>
</feature>
<evidence type="ECO:0000256" key="1">
    <source>
        <dbReference type="SAM" id="MobiDB-lite"/>
    </source>
</evidence>
<evidence type="ECO:0000313" key="3">
    <source>
        <dbReference type="EMBL" id="MCP3426245.1"/>
    </source>
</evidence>
<dbReference type="RefSeq" id="WP_254166808.1">
    <property type="nucleotide sequence ID" value="NZ_JANAFB010000021.1"/>
</dbReference>
<organism evidence="3 4">
    <name type="scientific">Rothia santali</name>
    <dbReference type="NCBI Taxonomy" id="2949643"/>
    <lineage>
        <taxon>Bacteria</taxon>
        <taxon>Bacillati</taxon>
        <taxon>Actinomycetota</taxon>
        <taxon>Actinomycetes</taxon>
        <taxon>Micrococcales</taxon>
        <taxon>Micrococcaceae</taxon>
        <taxon>Rothia</taxon>
    </lineage>
</organism>
<dbReference type="EMBL" id="JANAFB010000021">
    <property type="protein sequence ID" value="MCP3426245.1"/>
    <property type="molecule type" value="Genomic_DNA"/>
</dbReference>